<proteinExistence type="predicted"/>
<gene>
    <name evidence="2" type="ORF">SKAU_G00069130</name>
</gene>
<feature type="compositionally biased region" description="Basic and acidic residues" evidence="1">
    <location>
        <begin position="54"/>
        <end position="67"/>
    </location>
</feature>
<reference evidence="2" key="1">
    <citation type="journal article" date="2023" name="Science">
        <title>Genome structures resolve the early diversification of teleost fishes.</title>
        <authorList>
            <person name="Parey E."/>
            <person name="Louis A."/>
            <person name="Montfort J."/>
            <person name="Bouchez O."/>
            <person name="Roques C."/>
            <person name="Iampietro C."/>
            <person name="Lluch J."/>
            <person name="Castinel A."/>
            <person name="Donnadieu C."/>
            <person name="Desvignes T."/>
            <person name="Floi Bucao C."/>
            <person name="Jouanno E."/>
            <person name="Wen M."/>
            <person name="Mejri S."/>
            <person name="Dirks R."/>
            <person name="Jansen H."/>
            <person name="Henkel C."/>
            <person name="Chen W.J."/>
            <person name="Zahm M."/>
            <person name="Cabau C."/>
            <person name="Klopp C."/>
            <person name="Thompson A.W."/>
            <person name="Robinson-Rechavi M."/>
            <person name="Braasch I."/>
            <person name="Lecointre G."/>
            <person name="Bobe J."/>
            <person name="Postlethwait J.H."/>
            <person name="Berthelot C."/>
            <person name="Roest Crollius H."/>
            <person name="Guiguen Y."/>
        </authorList>
    </citation>
    <scope>NUCLEOTIDE SEQUENCE</scope>
    <source>
        <strain evidence="2">WJC10195</strain>
    </source>
</reference>
<keyword evidence="3" id="KW-1185">Reference proteome</keyword>
<evidence type="ECO:0000313" key="2">
    <source>
        <dbReference type="EMBL" id="KAJ8376333.1"/>
    </source>
</evidence>
<feature type="region of interest" description="Disordered" evidence="1">
    <location>
        <begin position="1"/>
        <end position="87"/>
    </location>
</feature>
<dbReference type="OrthoDB" id="546434at2759"/>
<protein>
    <submittedName>
        <fullName evidence="2">Uncharacterized protein</fullName>
    </submittedName>
</protein>
<dbReference type="Proteomes" id="UP001152622">
    <property type="component" value="Chromosome 2"/>
</dbReference>
<comment type="caution">
    <text evidence="2">The sequence shown here is derived from an EMBL/GenBank/DDBJ whole genome shotgun (WGS) entry which is preliminary data.</text>
</comment>
<sequence>MHGPQALCVQSRTDCGRGSAVQAWPRSSPTRNNTVSSGHTSTARSGSPLPPRAPRPDRRESTDEHSLAESPPPCALRRPPPGQKQGPVVLQRSARLHTVKAAAPRLPGSLAVICTTAPGSHHAQLRADTSSNCPGPERRGGVAWKYSCGNGTMPISSRKTQPCKDIHMGCSQMDSPTKDSETTLTGGCAEFACRRKSRAPCSCRNHCGTATGPGDQHARERLTEGSDGNGRGGVAPTRVSASEGMLRKHRQTSSASDRHVRV</sequence>
<organism evidence="2 3">
    <name type="scientific">Synaphobranchus kaupii</name>
    <name type="common">Kaup's arrowtooth eel</name>
    <dbReference type="NCBI Taxonomy" id="118154"/>
    <lineage>
        <taxon>Eukaryota</taxon>
        <taxon>Metazoa</taxon>
        <taxon>Chordata</taxon>
        <taxon>Craniata</taxon>
        <taxon>Vertebrata</taxon>
        <taxon>Euteleostomi</taxon>
        <taxon>Actinopterygii</taxon>
        <taxon>Neopterygii</taxon>
        <taxon>Teleostei</taxon>
        <taxon>Anguilliformes</taxon>
        <taxon>Synaphobranchidae</taxon>
        <taxon>Synaphobranchus</taxon>
    </lineage>
</organism>
<feature type="compositionally biased region" description="Pro residues" evidence="1">
    <location>
        <begin position="70"/>
        <end position="82"/>
    </location>
</feature>
<feature type="compositionally biased region" description="Polar residues" evidence="1">
    <location>
        <begin position="25"/>
        <end position="43"/>
    </location>
</feature>
<feature type="region of interest" description="Disordered" evidence="1">
    <location>
        <begin position="211"/>
        <end position="262"/>
    </location>
</feature>
<name>A0A9Q1G7A7_SYNKA</name>
<evidence type="ECO:0000256" key="1">
    <source>
        <dbReference type="SAM" id="MobiDB-lite"/>
    </source>
</evidence>
<dbReference type="EMBL" id="JAINUF010000002">
    <property type="protein sequence ID" value="KAJ8376333.1"/>
    <property type="molecule type" value="Genomic_DNA"/>
</dbReference>
<evidence type="ECO:0000313" key="3">
    <source>
        <dbReference type="Proteomes" id="UP001152622"/>
    </source>
</evidence>
<dbReference type="AlphaFoldDB" id="A0A9Q1G7A7"/>
<accession>A0A9Q1G7A7</accession>